<accession>A0A2K0TWS4</accession>
<evidence type="ECO:0000313" key="4">
    <source>
        <dbReference type="Proteomes" id="UP000236290"/>
    </source>
</evidence>
<gene>
    <name evidence="3" type="ORF">THARTR1_09293</name>
</gene>
<dbReference type="OrthoDB" id="5946976at2759"/>
<dbReference type="SUPFAM" id="SSF56601">
    <property type="entry name" value="beta-lactamase/transpeptidase-like"/>
    <property type="match status" value="1"/>
</dbReference>
<dbReference type="Gene3D" id="3.40.710.10">
    <property type="entry name" value="DD-peptidase/beta-lactamase superfamily"/>
    <property type="match status" value="1"/>
</dbReference>
<dbReference type="InterPro" id="IPR012338">
    <property type="entry name" value="Beta-lactam/transpept-like"/>
</dbReference>
<dbReference type="AlphaFoldDB" id="A0A2K0TWS4"/>
<proteinExistence type="inferred from homology"/>
<protein>
    <recommendedName>
        <fullName evidence="2">Beta-lactamase-related domain-containing protein</fullName>
    </recommendedName>
</protein>
<dbReference type="Proteomes" id="UP000236290">
    <property type="component" value="Unassembled WGS sequence"/>
</dbReference>
<organism evidence="3 4">
    <name type="scientific">Trichoderma harzianum</name>
    <name type="common">Hypocrea lixii</name>
    <dbReference type="NCBI Taxonomy" id="5544"/>
    <lineage>
        <taxon>Eukaryota</taxon>
        <taxon>Fungi</taxon>
        <taxon>Dikarya</taxon>
        <taxon>Ascomycota</taxon>
        <taxon>Pezizomycotina</taxon>
        <taxon>Sordariomycetes</taxon>
        <taxon>Hypocreomycetidae</taxon>
        <taxon>Hypocreales</taxon>
        <taxon>Hypocreaceae</taxon>
        <taxon>Trichoderma</taxon>
    </lineage>
</organism>
<dbReference type="InterPro" id="IPR001466">
    <property type="entry name" value="Beta-lactam-related"/>
</dbReference>
<dbReference type="Gene3D" id="2.40.128.600">
    <property type="match status" value="1"/>
</dbReference>
<evidence type="ECO:0000259" key="2">
    <source>
        <dbReference type="Pfam" id="PF00144"/>
    </source>
</evidence>
<dbReference type="Pfam" id="PF00144">
    <property type="entry name" value="Beta-lactamase"/>
    <property type="match status" value="1"/>
</dbReference>
<evidence type="ECO:0000256" key="1">
    <source>
        <dbReference type="ARBA" id="ARBA00038215"/>
    </source>
</evidence>
<comment type="caution">
    <text evidence="3">The sequence shown here is derived from an EMBL/GenBank/DDBJ whole genome shotgun (WGS) entry which is preliminary data.</text>
</comment>
<evidence type="ECO:0000313" key="3">
    <source>
        <dbReference type="EMBL" id="PNP49962.1"/>
    </source>
</evidence>
<name>A0A2K0TWS4_TRIHA</name>
<dbReference type="InterPro" id="IPR050491">
    <property type="entry name" value="AmpC-like"/>
</dbReference>
<sequence>MEPSDIVKARVESVLPTAKRLMQIAGTPGAAIAIIHDGKHIHSEFIGYRDQELKLPVTEATIFPCASLTKAVVSAAMAICVEGGKLGWDTPVKDILPDFRTKSDILRNHMTAVDCLSHRAGMQSSLYWLGSMNNVLVSKGNSMSLINDLKQVKPFRNDYLYNNLGYEIASHVLEQVTGEPWDQILHSQIFQPLDMSRTGTRHSFSRGDDDVAKAYQALDDASVVEVVPMLSGGDTVGGPGSAMRSCIGDLVKLYTAFIESGQDQFENHTTSTPGSPLKQVPFLFSPKISMNPISRRETSYALGWARVQTPGPMGAIGLNPDLLNPKPMPEVARGHPSELILYHQGMMPGNLAAVNLVPSTKGAVIVLTNSLALNDTADWLGQLYLEAYLGVADRNDYVALSEETVEATLSWHSNVLAELEKDRIPGTVARNLSEYTGRYFNEAGTMMIDILLDSGSEPALKLSFQGLQSEIYPLTHYHDDVFAWLVTRNEFARRGRFLMRGLNNAEYFKINFGPGSTYLTWWHDPCLEEPERFIRREE</sequence>
<comment type="similarity">
    <text evidence="1">Belongs to the peptidase S12 family.</text>
</comment>
<dbReference type="PANTHER" id="PTHR46825">
    <property type="entry name" value="D-ALANYL-D-ALANINE-CARBOXYPEPTIDASE/ENDOPEPTIDASE AMPH"/>
    <property type="match status" value="1"/>
</dbReference>
<dbReference type="PANTHER" id="PTHR46825:SF14">
    <property type="entry name" value="BETA-LACTAMASE-RELATED DOMAIN-CONTAINING PROTEIN"/>
    <property type="match status" value="1"/>
</dbReference>
<feature type="domain" description="Beta-lactamase-related" evidence="2">
    <location>
        <begin position="19"/>
        <end position="376"/>
    </location>
</feature>
<dbReference type="EMBL" id="MTYI01000172">
    <property type="protein sequence ID" value="PNP49962.1"/>
    <property type="molecule type" value="Genomic_DNA"/>
</dbReference>
<reference evidence="3 4" key="1">
    <citation type="submission" date="2017-02" db="EMBL/GenBank/DDBJ databases">
        <title>Genomes of Trichoderma spp. with biocontrol activity.</title>
        <authorList>
            <person name="Gardiner D."/>
            <person name="Kazan K."/>
            <person name="Vos C."/>
            <person name="Harvey P."/>
        </authorList>
    </citation>
    <scope>NUCLEOTIDE SEQUENCE [LARGE SCALE GENOMIC DNA]</scope>
    <source>
        <strain evidence="3 4">Tr1</strain>
    </source>
</reference>